<dbReference type="AlphaFoldDB" id="A0A9P1C864"/>
<feature type="region of interest" description="Disordered" evidence="1">
    <location>
        <begin position="453"/>
        <end position="480"/>
    </location>
</feature>
<sequence length="922" mass="101536">MQMVRCSLAFATVLPLVLAKEAPASAMLRGSTPATRSLSDLPSCAGKPNFQLAQSAWCGQQQEPVACFKDTDSSNPIWDCHLQTDGWCTLGGLACAWPLKGDQLEPQPAPPPSPEVPQPAEEPTRFVTWNLYVFTLAGRIHPVVDELMRMQPEIAAIPEMWHEKDAILDRLNQVSGNVYAFATGGSTEQFNDADILFRADKWEHIASDLVPFSEGRAVNWAALRRKSDGYTLIAAGTHPLCCRGDRVIIEAVEFVIGTLQEVQKTHPYPIVLMGDLNTGYFQPSQQLLRNGQVDADGKSWQIPMTFSDAWAELHPGNPDPSTINDDPVRLDEGLIGALHWDELGTGRNRFGHAQLAVIIELCQGTLCCDDEGKGQVTGRPQLDQHLFFLSPDRKNMSEPEISDILIPAGASLLDGLRLLLVHHLRASAGTENINLTAGQAQLLEHHLSRARFVGNTPKRVRDSGSVAESQEQERRETKRSSLRLKDRELLEIYREAQQEASREADWRGLATPRTTARSNGSVYSDSSASKSGVTPGDAQLLRVISEAMQQPGRTPETVAAEIAGEAQLPVPQVPQVPLMLRGSKASRSLSELESCVSKPNFDRAQASWCGQQREPVACFKDASNLNPIWDCHLQILQVETGCSLGAKPCAWPTDALAVAAPERKTSSGQAQGEPTRFVTWNLYVFTLAGRIHPVVDELMRMQPEIAAIPEMWHEKHAILDRLNQVSGNVYAFATGGSTEQFNDADILFRADKWEHIASDLVPFSAGRAVNWAALRRKSDGYTLIAAGTHPLCCQGDYVVMEAVDFVIRTLSGVQGQHPYPIVLMGDLNTGYYQPSQQLLRLGQMDAFGRRWQIPMTFTDAWAELHPGNPDPSTINNDPVRLDYVYFQKTPISVGQSIVQSQIWPRAAGSDHRAVSGDVVLNR</sequence>
<keyword evidence="2" id="KW-0732">Signal</keyword>
<evidence type="ECO:0000256" key="1">
    <source>
        <dbReference type="SAM" id="MobiDB-lite"/>
    </source>
</evidence>
<keyword evidence="7" id="KW-1185">Reference proteome</keyword>
<dbReference type="Proteomes" id="UP001152797">
    <property type="component" value="Unassembled WGS sequence"/>
</dbReference>
<evidence type="ECO:0000313" key="7">
    <source>
        <dbReference type="Proteomes" id="UP001152797"/>
    </source>
</evidence>
<evidence type="ECO:0000313" key="6">
    <source>
        <dbReference type="EMBL" id="CAL4773225.1"/>
    </source>
</evidence>
<evidence type="ECO:0000313" key="5">
    <source>
        <dbReference type="EMBL" id="CAL1139288.1"/>
    </source>
</evidence>
<dbReference type="Pfam" id="PF03372">
    <property type="entry name" value="Exo_endo_phos"/>
    <property type="match status" value="1"/>
</dbReference>
<reference evidence="5" key="2">
    <citation type="submission" date="2024-04" db="EMBL/GenBank/DDBJ databases">
        <authorList>
            <person name="Chen Y."/>
            <person name="Shah S."/>
            <person name="Dougan E. K."/>
            <person name="Thang M."/>
            <person name="Chan C."/>
        </authorList>
    </citation>
    <scope>NUCLEOTIDE SEQUENCE [LARGE SCALE GENOMIC DNA]</scope>
</reference>
<dbReference type="EMBL" id="CAMXCT030001028">
    <property type="protein sequence ID" value="CAL4773225.1"/>
    <property type="molecule type" value="Genomic_DNA"/>
</dbReference>
<evidence type="ECO:0000256" key="2">
    <source>
        <dbReference type="SAM" id="SignalP"/>
    </source>
</evidence>
<dbReference type="SUPFAM" id="SSF56219">
    <property type="entry name" value="DNase I-like"/>
    <property type="match status" value="2"/>
</dbReference>
<evidence type="ECO:0000259" key="3">
    <source>
        <dbReference type="Pfam" id="PF03372"/>
    </source>
</evidence>
<organism evidence="4">
    <name type="scientific">Cladocopium goreaui</name>
    <dbReference type="NCBI Taxonomy" id="2562237"/>
    <lineage>
        <taxon>Eukaryota</taxon>
        <taxon>Sar</taxon>
        <taxon>Alveolata</taxon>
        <taxon>Dinophyceae</taxon>
        <taxon>Suessiales</taxon>
        <taxon>Symbiodiniaceae</taxon>
        <taxon>Cladocopium</taxon>
    </lineage>
</organism>
<reference evidence="4" key="1">
    <citation type="submission" date="2022-10" db="EMBL/GenBank/DDBJ databases">
        <authorList>
            <person name="Chen Y."/>
            <person name="Dougan E. K."/>
            <person name="Chan C."/>
            <person name="Rhodes N."/>
            <person name="Thang M."/>
        </authorList>
    </citation>
    <scope>NUCLEOTIDE SEQUENCE</scope>
</reference>
<dbReference type="InterPro" id="IPR050410">
    <property type="entry name" value="CCR4/nocturin_mRNA_transcr"/>
</dbReference>
<dbReference type="GO" id="GO:0000175">
    <property type="term" value="F:3'-5'-RNA exonuclease activity"/>
    <property type="evidence" value="ECO:0007669"/>
    <property type="project" value="TreeGrafter"/>
</dbReference>
<dbReference type="PANTHER" id="PTHR12121">
    <property type="entry name" value="CARBON CATABOLITE REPRESSOR PROTEIN 4"/>
    <property type="match status" value="1"/>
</dbReference>
<evidence type="ECO:0000313" key="4">
    <source>
        <dbReference type="EMBL" id="CAI3985913.1"/>
    </source>
</evidence>
<feature type="compositionally biased region" description="Polar residues" evidence="1">
    <location>
        <begin position="512"/>
        <end position="532"/>
    </location>
</feature>
<keyword evidence="6" id="KW-0328">Glycosyltransferase</keyword>
<dbReference type="InterPro" id="IPR036691">
    <property type="entry name" value="Endo/exonu/phosph_ase_sf"/>
</dbReference>
<keyword evidence="6" id="KW-0808">Transferase</keyword>
<dbReference type="InterPro" id="IPR005135">
    <property type="entry name" value="Endo/exonuclease/phosphatase"/>
</dbReference>
<comment type="caution">
    <text evidence="4">The sequence shown here is derived from an EMBL/GenBank/DDBJ whole genome shotgun (WGS) entry which is preliminary data.</text>
</comment>
<dbReference type="EMBL" id="CAMXCT020001028">
    <property type="protein sequence ID" value="CAL1139288.1"/>
    <property type="molecule type" value="Genomic_DNA"/>
</dbReference>
<name>A0A9P1C864_9DINO</name>
<dbReference type="PANTHER" id="PTHR12121:SF36">
    <property type="entry name" value="ENDONUCLEASE_EXONUCLEASE_PHOSPHATASE DOMAIN-CONTAINING PROTEIN"/>
    <property type="match status" value="1"/>
</dbReference>
<dbReference type="GO" id="GO:0016757">
    <property type="term" value="F:glycosyltransferase activity"/>
    <property type="evidence" value="ECO:0007669"/>
    <property type="project" value="UniProtKB-KW"/>
</dbReference>
<dbReference type="Gene3D" id="3.60.10.10">
    <property type="entry name" value="Endonuclease/exonuclease/phosphatase"/>
    <property type="match status" value="2"/>
</dbReference>
<gene>
    <name evidence="4" type="ORF">C1SCF055_LOCUS13303</name>
</gene>
<accession>A0A9P1C864</accession>
<feature type="chain" id="PRO_5043270206" evidence="2">
    <location>
        <begin position="20"/>
        <end position="922"/>
    </location>
</feature>
<feature type="region of interest" description="Disordered" evidence="1">
    <location>
        <begin position="501"/>
        <end position="534"/>
    </location>
</feature>
<feature type="domain" description="Endonuclease/exonuclease/phosphatase" evidence="3">
    <location>
        <begin position="678"/>
        <end position="911"/>
    </location>
</feature>
<feature type="compositionally biased region" description="Basic and acidic residues" evidence="1">
    <location>
        <begin position="471"/>
        <end position="480"/>
    </location>
</feature>
<dbReference type="EMBL" id="CAMXCT010001028">
    <property type="protein sequence ID" value="CAI3985913.1"/>
    <property type="molecule type" value="Genomic_DNA"/>
</dbReference>
<protein>
    <submittedName>
        <fullName evidence="6">Fucosyltransferase</fullName>
    </submittedName>
</protein>
<feature type="signal peptide" evidence="2">
    <location>
        <begin position="1"/>
        <end position="19"/>
    </location>
</feature>
<proteinExistence type="predicted"/>